<dbReference type="AlphaFoldDB" id="A0A4R6IJQ7"/>
<dbReference type="InterPro" id="IPR013538">
    <property type="entry name" value="ASHA1/2-like_C"/>
</dbReference>
<sequence>MGPVLTGKAIAPAESPTGLNILVNHQTAMHTNYYTSTILVNETATVAFTAIKNFRAWWSEEIQGTTDKLGETFFYHYKDVHLCKLQLIEMKPDAKLVYLVLDNQFSFTKDKTEWVNTRLIFDIISEDGKTKIIFTHEGLVPEYECYPVCNDAWTSYIQGSLHALITTGKGRPNAKEGGLNEELVKKWGLPDK</sequence>
<dbReference type="Proteomes" id="UP000295741">
    <property type="component" value="Unassembled WGS sequence"/>
</dbReference>
<accession>A0A4R6IJQ7</accession>
<comment type="similarity">
    <text evidence="1">Belongs to the AHA1 family.</text>
</comment>
<dbReference type="EMBL" id="SNWP01000018">
    <property type="protein sequence ID" value="TDO22264.1"/>
    <property type="molecule type" value="Genomic_DNA"/>
</dbReference>
<dbReference type="SUPFAM" id="SSF55961">
    <property type="entry name" value="Bet v1-like"/>
    <property type="match status" value="1"/>
</dbReference>
<dbReference type="Gene3D" id="3.30.530.20">
    <property type="match status" value="1"/>
</dbReference>
<evidence type="ECO:0000313" key="3">
    <source>
        <dbReference type="EMBL" id="TDO22264.1"/>
    </source>
</evidence>
<name>A0A4R6IJQ7_9BACT</name>
<dbReference type="InterPro" id="IPR023393">
    <property type="entry name" value="START-like_dom_sf"/>
</dbReference>
<keyword evidence="4" id="KW-1185">Reference proteome</keyword>
<proteinExistence type="inferred from homology"/>
<feature type="domain" description="Activator of Hsp90 ATPase homologue 1/2-like C-terminal" evidence="2">
    <location>
        <begin position="47"/>
        <end position="164"/>
    </location>
</feature>
<protein>
    <recommendedName>
        <fullName evidence="2">Activator of Hsp90 ATPase homologue 1/2-like C-terminal domain-containing protein</fullName>
    </recommendedName>
</protein>
<organism evidence="3 4">
    <name type="scientific">Sediminibacterium goheungense</name>
    <dbReference type="NCBI Taxonomy" id="1086393"/>
    <lineage>
        <taxon>Bacteria</taxon>
        <taxon>Pseudomonadati</taxon>
        <taxon>Bacteroidota</taxon>
        <taxon>Chitinophagia</taxon>
        <taxon>Chitinophagales</taxon>
        <taxon>Chitinophagaceae</taxon>
        <taxon>Sediminibacterium</taxon>
    </lineage>
</organism>
<comment type="caution">
    <text evidence="3">The sequence shown here is derived from an EMBL/GenBank/DDBJ whole genome shotgun (WGS) entry which is preliminary data.</text>
</comment>
<evidence type="ECO:0000259" key="2">
    <source>
        <dbReference type="Pfam" id="PF08327"/>
    </source>
</evidence>
<gene>
    <name evidence="3" type="ORF">BC659_3407</name>
</gene>
<reference evidence="3 4" key="1">
    <citation type="submission" date="2019-03" db="EMBL/GenBank/DDBJ databases">
        <title>Genomic Encyclopedia of Archaeal and Bacterial Type Strains, Phase II (KMG-II): from individual species to whole genera.</title>
        <authorList>
            <person name="Goeker M."/>
        </authorList>
    </citation>
    <scope>NUCLEOTIDE SEQUENCE [LARGE SCALE GENOMIC DNA]</scope>
    <source>
        <strain evidence="3 4">DSM 28323</strain>
    </source>
</reference>
<evidence type="ECO:0000256" key="1">
    <source>
        <dbReference type="ARBA" id="ARBA00006817"/>
    </source>
</evidence>
<dbReference type="Pfam" id="PF08327">
    <property type="entry name" value="AHSA1"/>
    <property type="match status" value="1"/>
</dbReference>
<evidence type="ECO:0000313" key="4">
    <source>
        <dbReference type="Proteomes" id="UP000295741"/>
    </source>
</evidence>